<organism evidence="1 2">
    <name type="scientific">Cytobacillus firmus</name>
    <name type="common">Bacillus firmus</name>
    <dbReference type="NCBI Taxonomy" id="1399"/>
    <lineage>
        <taxon>Bacteria</taxon>
        <taxon>Bacillati</taxon>
        <taxon>Bacillota</taxon>
        <taxon>Bacilli</taxon>
        <taxon>Bacillales</taxon>
        <taxon>Bacillaceae</taxon>
        <taxon>Cytobacillus</taxon>
    </lineage>
</organism>
<accession>A0A366K3I1</accession>
<evidence type="ECO:0000313" key="1">
    <source>
        <dbReference type="EMBL" id="RBP95683.1"/>
    </source>
</evidence>
<protein>
    <submittedName>
        <fullName evidence="1">Uncharacterized protein</fullName>
    </submittedName>
</protein>
<evidence type="ECO:0000313" key="2">
    <source>
        <dbReference type="Proteomes" id="UP000252731"/>
    </source>
</evidence>
<reference evidence="1 2" key="1">
    <citation type="submission" date="2018-06" db="EMBL/GenBank/DDBJ databases">
        <title>Freshwater and sediment microbial communities from various areas in North America, analyzing microbe dynamics in response to fracking.</title>
        <authorList>
            <person name="Lamendella R."/>
        </authorList>
    </citation>
    <scope>NUCLEOTIDE SEQUENCE [LARGE SCALE GENOMIC DNA]</scope>
    <source>
        <strain evidence="1 2">14_TX</strain>
    </source>
</reference>
<dbReference type="Proteomes" id="UP000252731">
    <property type="component" value="Unassembled WGS sequence"/>
</dbReference>
<name>A0A366K3I1_CYTFI</name>
<sequence>MYNFPFMIFKISVYTNGNTLLKEAANVKRKHENLEDTGKDLYGIDKDISLQSVNFASAENQYLNERTQTESNQEI</sequence>
<proteinExistence type="predicted"/>
<dbReference type="AlphaFoldDB" id="A0A366K3I1"/>
<comment type="caution">
    <text evidence="1">The sequence shown here is derived from an EMBL/GenBank/DDBJ whole genome shotgun (WGS) entry which is preliminary data.</text>
</comment>
<keyword evidence="2" id="KW-1185">Reference proteome</keyword>
<dbReference type="EMBL" id="QNSF01000002">
    <property type="protein sequence ID" value="RBP95683.1"/>
    <property type="molecule type" value="Genomic_DNA"/>
</dbReference>
<gene>
    <name evidence="1" type="ORF">DFO70_1025</name>
</gene>